<evidence type="ECO:0000256" key="3">
    <source>
        <dbReference type="ARBA" id="ARBA00022763"/>
    </source>
</evidence>
<keyword evidence="10" id="KW-1185">Reference proteome</keyword>
<keyword evidence="4 7" id="KW-0233">DNA recombination</keyword>
<dbReference type="InterPro" id="IPR042242">
    <property type="entry name" value="RecO_C"/>
</dbReference>
<dbReference type="Pfam" id="PF02565">
    <property type="entry name" value="RecO_C"/>
    <property type="match status" value="1"/>
</dbReference>
<dbReference type="PANTHER" id="PTHR33991">
    <property type="entry name" value="DNA REPAIR PROTEIN RECO"/>
    <property type="match status" value="1"/>
</dbReference>
<sequence length="265" mass="28884">MGGSFLMEWEAPALVLSAVPYGESSMIAHVLTGEHGLYHGMVRGGGARQGRPVWQAGNLITARWNARLPEQLGSLRGELVHASAARVLEYAHPLAMLASLCALADSSLPEREPHLAVFEELTRLLARISLEPAEAERSGMAALIRWEMLLLSDLGFGLDLSCCAVSGQADDLAWVSPRSGRAVSDGHAGQWRDRLLMLPPFLLDPTQDGTPEQWLAGLRLTGHFLARDAFGQRHRPLPAARIRLLDMVGRMVEKSDISHQPEPGI</sequence>
<dbReference type="EMBL" id="BJNN01000128">
    <property type="protein sequence ID" value="GEC64629.1"/>
    <property type="molecule type" value="Genomic_DNA"/>
</dbReference>
<keyword evidence="3 7" id="KW-0227">DNA damage</keyword>
<dbReference type="InterPro" id="IPR022572">
    <property type="entry name" value="DNA_rep/recomb_RecO_N"/>
</dbReference>
<evidence type="ECO:0000256" key="6">
    <source>
        <dbReference type="ARBA" id="ARBA00033409"/>
    </source>
</evidence>
<dbReference type="HAMAP" id="MF_00201">
    <property type="entry name" value="RecO"/>
    <property type="match status" value="1"/>
</dbReference>
<protein>
    <recommendedName>
        <fullName evidence="2 7">DNA repair protein RecO</fullName>
    </recommendedName>
    <alternativeName>
        <fullName evidence="6 7">Recombination protein O</fullName>
    </alternativeName>
</protein>
<feature type="domain" description="DNA replication/recombination mediator RecO N-terminal" evidence="8">
    <location>
        <begin position="7"/>
        <end position="81"/>
    </location>
</feature>
<dbReference type="NCBIfam" id="TIGR00613">
    <property type="entry name" value="reco"/>
    <property type="match status" value="1"/>
</dbReference>
<gene>
    <name evidence="7 9" type="primary">recO</name>
    <name evidence="9" type="ORF">GHA01_24780</name>
</gene>
<accession>A0ABQ0SH32</accession>
<organism evidence="9 10">
    <name type="scientific">Novacetimonas hansenii</name>
    <name type="common">Komagataeibacter hansenii</name>
    <dbReference type="NCBI Taxonomy" id="436"/>
    <lineage>
        <taxon>Bacteria</taxon>
        <taxon>Pseudomonadati</taxon>
        <taxon>Pseudomonadota</taxon>
        <taxon>Alphaproteobacteria</taxon>
        <taxon>Acetobacterales</taxon>
        <taxon>Acetobacteraceae</taxon>
        <taxon>Novacetimonas</taxon>
    </lineage>
</organism>
<dbReference type="SUPFAM" id="SSF57863">
    <property type="entry name" value="ArfGap/RecO-like zinc finger"/>
    <property type="match status" value="1"/>
</dbReference>
<keyword evidence="5 7" id="KW-0234">DNA repair</keyword>
<evidence type="ECO:0000256" key="5">
    <source>
        <dbReference type="ARBA" id="ARBA00023204"/>
    </source>
</evidence>
<reference evidence="9 10" key="1">
    <citation type="submission" date="2019-06" db="EMBL/GenBank/DDBJ databases">
        <title>Whole genome shotgun sequence of Komagataeibacter hansenii NBRC 14820.</title>
        <authorList>
            <person name="Hosoyama A."/>
            <person name="Uohara A."/>
            <person name="Ohji S."/>
            <person name="Ichikawa N."/>
        </authorList>
    </citation>
    <scope>NUCLEOTIDE SEQUENCE [LARGE SCALE GENOMIC DNA]</scope>
    <source>
        <strain evidence="9 10">NBRC 14820</strain>
    </source>
</reference>
<dbReference type="Pfam" id="PF11967">
    <property type="entry name" value="RecO_N"/>
    <property type="match status" value="1"/>
</dbReference>
<evidence type="ECO:0000256" key="7">
    <source>
        <dbReference type="HAMAP-Rule" id="MF_00201"/>
    </source>
</evidence>
<dbReference type="InterPro" id="IPR012340">
    <property type="entry name" value="NA-bd_OB-fold"/>
</dbReference>
<dbReference type="Gene3D" id="1.20.1440.120">
    <property type="entry name" value="Recombination protein O, C-terminal domain"/>
    <property type="match status" value="1"/>
</dbReference>
<evidence type="ECO:0000256" key="4">
    <source>
        <dbReference type="ARBA" id="ARBA00023172"/>
    </source>
</evidence>
<evidence type="ECO:0000256" key="1">
    <source>
        <dbReference type="ARBA" id="ARBA00007452"/>
    </source>
</evidence>
<evidence type="ECO:0000256" key="2">
    <source>
        <dbReference type="ARBA" id="ARBA00021310"/>
    </source>
</evidence>
<dbReference type="Proteomes" id="UP000319478">
    <property type="component" value="Unassembled WGS sequence"/>
</dbReference>
<evidence type="ECO:0000313" key="10">
    <source>
        <dbReference type="Proteomes" id="UP000319478"/>
    </source>
</evidence>
<proteinExistence type="inferred from homology"/>
<evidence type="ECO:0000313" key="9">
    <source>
        <dbReference type="EMBL" id="GEC64629.1"/>
    </source>
</evidence>
<dbReference type="SUPFAM" id="SSF50249">
    <property type="entry name" value="Nucleic acid-binding proteins"/>
    <property type="match status" value="1"/>
</dbReference>
<comment type="similarity">
    <text evidence="1 7">Belongs to the RecO family.</text>
</comment>
<comment type="caution">
    <text evidence="9">The sequence shown here is derived from an EMBL/GenBank/DDBJ whole genome shotgun (WGS) entry which is preliminary data.</text>
</comment>
<dbReference type="Gene3D" id="2.40.50.140">
    <property type="entry name" value="Nucleic acid-binding proteins"/>
    <property type="match status" value="1"/>
</dbReference>
<dbReference type="PANTHER" id="PTHR33991:SF1">
    <property type="entry name" value="DNA REPAIR PROTEIN RECO"/>
    <property type="match status" value="1"/>
</dbReference>
<dbReference type="InterPro" id="IPR003717">
    <property type="entry name" value="RecO"/>
</dbReference>
<name>A0ABQ0SH32_NOVHA</name>
<comment type="function">
    <text evidence="7">Involved in DNA repair and RecF pathway recombination.</text>
</comment>
<dbReference type="InterPro" id="IPR037278">
    <property type="entry name" value="ARFGAP/RecO"/>
</dbReference>
<evidence type="ECO:0000259" key="8">
    <source>
        <dbReference type="Pfam" id="PF11967"/>
    </source>
</evidence>